<dbReference type="EMBL" id="CM042882">
    <property type="protein sequence ID" value="KAI4384014.1"/>
    <property type="molecule type" value="Genomic_DNA"/>
</dbReference>
<name>A0ACB9RYP1_9MYRT</name>
<organism evidence="1 2">
    <name type="scientific">Melastoma candidum</name>
    <dbReference type="NCBI Taxonomy" id="119954"/>
    <lineage>
        <taxon>Eukaryota</taxon>
        <taxon>Viridiplantae</taxon>
        <taxon>Streptophyta</taxon>
        <taxon>Embryophyta</taxon>
        <taxon>Tracheophyta</taxon>
        <taxon>Spermatophyta</taxon>
        <taxon>Magnoliopsida</taxon>
        <taxon>eudicotyledons</taxon>
        <taxon>Gunneridae</taxon>
        <taxon>Pentapetalae</taxon>
        <taxon>rosids</taxon>
        <taxon>malvids</taxon>
        <taxon>Myrtales</taxon>
        <taxon>Melastomataceae</taxon>
        <taxon>Melastomatoideae</taxon>
        <taxon>Melastomateae</taxon>
        <taxon>Melastoma</taxon>
    </lineage>
</organism>
<evidence type="ECO:0000313" key="2">
    <source>
        <dbReference type="Proteomes" id="UP001057402"/>
    </source>
</evidence>
<protein>
    <submittedName>
        <fullName evidence="1">Uncharacterized protein</fullName>
    </submittedName>
</protein>
<evidence type="ECO:0000313" key="1">
    <source>
        <dbReference type="EMBL" id="KAI4384014.1"/>
    </source>
</evidence>
<accession>A0ACB9RYP1</accession>
<gene>
    <name evidence="1" type="ORF">MLD38_009786</name>
</gene>
<keyword evidence="2" id="KW-1185">Reference proteome</keyword>
<sequence>METSIAAHDHSDDDFIDMDVTSYSNFFCRQSAASPLHPREFEFQMSSSSLDKETTTSPADSSSTRVNCFRFICHHALIW</sequence>
<reference evidence="2" key="1">
    <citation type="journal article" date="2023" name="Front. Plant Sci.">
        <title>Chromosomal-level genome assembly of Melastoma candidum provides insights into trichome evolution.</title>
        <authorList>
            <person name="Zhong Y."/>
            <person name="Wu W."/>
            <person name="Sun C."/>
            <person name="Zou P."/>
            <person name="Liu Y."/>
            <person name="Dai S."/>
            <person name="Zhou R."/>
        </authorList>
    </citation>
    <scope>NUCLEOTIDE SEQUENCE [LARGE SCALE GENOMIC DNA]</scope>
</reference>
<dbReference type="Proteomes" id="UP001057402">
    <property type="component" value="Chromosome 3"/>
</dbReference>
<comment type="caution">
    <text evidence="1">The sequence shown here is derived from an EMBL/GenBank/DDBJ whole genome shotgun (WGS) entry which is preliminary data.</text>
</comment>
<proteinExistence type="predicted"/>